<keyword evidence="1" id="KW-0472">Membrane</keyword>
<dbReference type="PANTHER" id="PTHR21357">
    <property type="entry name" value="FAM172 FAMILY PROTEIN HOMOLOG CG10038"/>
    <property type="match status" value="1"/>
</dbReference>
<feature type="transmembrane region" description="Helical" evidence="1">
    <location>
        <begin position="292"/>
        <end position="311"/>
    </location>
</feature>
<dbReference type="GO" id="GO:0005634">
    <property type="term" value="C:nucleus"/>
    <property type="evidence" value="ECO:0007669"/>
    <property type="project" value="TreeGrafter"/>
</dbReference>
<evidence type="ECO:0000313" key="2">
    <source>
        <dbReference type="EMBL" id="CAE2219085.1"/>
    </source>
</evidence>
<dbReference type="AlphaFoldDB" id="A0A7S4I5T3"/>
<dbReference type="PANTHER" id="PTHR21357:SF4">
    <property type="entry name" value="FAM172 FAMILY PROTEIN HOMOLOG CG10038"/>
    <property type="match status" value="1"/>
</dbReference>
<protein>
    <submittedName>
        <fullName evidence="2">Uncharacterized protein</fullName>
    </submittedName>
</protein>
<dbReference type="InterPro" id="IPR048263">
    <property type="entry name" value="Arb2"/>
</dbReference>
<name>A0A7S4I5T3_9EUKA</name>
<accession>A0A7S4I5T3</accession>
<sequence length="315" mass="35915">MGIIMEVKEGRLWLGDKVITNEAEASDKVAAVVKERVEKELENTLGMVNVKLPQSSLQKFHNNTDTYDYWVWRRKDSSQDGRHLILISGSKKLTFPGVWSDGAYLQCDEDVGTQFKQIKQAKTDDSLSYDTVCTFHIGETSNEQQKHDSELRTRCLMLHILKNEQKRGSEVDIICSKYAGVCLYKFMSRCPPFASNRLGHLVMLDSEASIDKDLSSIKCEHELNVITQTLKERCTNIVSKDVKSQTLYKIASRAGCDSVSTGLGNDQIPQALHEFITAHYHDKSIERRIFRLRTLLVSFLFVIAVTFILLFRNLK</sequence>
<organism evidence="2">
    <name type="scientific">Vannella robusta</name>
    <dbReference type="NCBI Taxonomy" id="1487602"/>
    <lineage>
        <taxon>Eukaryota</taxon>
        <taxon>Amoebozoa</taxon>
        <taxon>Discosea</taxon>
        <taxon>Flabellinia</taxon>
        <taxon>Vannellidae</taxon>
        <taxon>Vannella</taxon>
    </lineage>
</organism>
<keyword evidence="1" id="KW-0812">Transmembrane</keyword>
<reference evidence="2" key="1">
    <citation type="submission" date="2021-01" db="EMBL/GenBank/DDBJ databases">
        <authorList>
            <person name="Corre E."/>
            <person name="Pelletier E."/>
            <person name="Niang G."/>
            <person name="Scheremetjew M."/>
            <person name="Finn R."/>
            <person name="Kale V."/>
            <person name="Holt S."/>
            <person name="Cochrane G."/>
            <person name="Meng A."/>
            <person name="Brown T."/>
            <person name="Cohen L."/>
        </authorList>
    </citation>
    <scope>NUCLEOTIDE SEQUENCE</scope>
    <source>
        <strain evidence="2">DIVA3 518/3/11/1/6</strain>
    </source>
</reference>
<dbReference type="GO" id="GO:0035197">
    <property type="term" value="F:siRNA binding"/>
    <property type="evidence" value="ECO:0007669"/>
    <property type="project" value="TreeGrafter"/>
</dbReference>
<proteinExistence type="predicted"/>
<dbReference type="EMBL" id="HBKP01011936">
    <property type="protein sequence ID" value="CAE2219085.1"/>
    <property type="molecule type" value="Transcribed_RNA"/>
</dbReference>
<evidence type="ECO:0000256" key="1">
    <source>
        <dbReference type="SAM" id="Phobius"/>
    </source>
</evidence>
<gene>
    <name evidence="2" type="ORF">VSP0166_LOCUS8361</name>
</gene>
<dbReference type="GO" id="GO:0031048">
    <property type="term" value="P:regulatory ncRNA-mediated heterochromatin formation"/>
    <property type="evidence" value="ECO:0007669"/>
    <property type="project" value="TreeGrafter"/>
</dbReference>
<keyword evidence="1" id="KW-1133">Transmembrane helix</keyword>